<dbReference type="InterPro" id="IPR019121">
    <property type="entry name" value="CRISPR-assoc_CXXC-CXXC_dom"/>
</dbReference>
<dbReference type="KEGG" id="lgo:JCM16774_0973"/>
<gene>
    <name evidence="2" type="ORF">JCM16774_0973</name>
</gene>
<dbReference type="OrthoDB" id="5540852at2"/>
<dbReference type="Proteomes" id="UP000321606">
    <property type="component" value="Chromosome"/>
</dbReference>
<proteinExistence type="predicted"/>
<organism evidence="2 3">
    <name type="scientific">Pseudoleptotrichia goodfellowii</name>
    <dbReference type="NCBI Taxonomy" id="157692"/>
    <lineage>
        <taxon>Bacteria</taxon>
        <taxon>Fusobacteriati</taxon>
        <taxon>Fusobacteriota</taxon>
        <taxon>Fusobacteriia</taxon>
        <taxon>Fusobacteriales</taxon>
        <taxon>Leptotrichiaceae</taxon>
        <taxon>Pseudoleptotrichia</taxon>
    </lineage>
</organism>
<dbReference type="RefSeq" id="WP_026737448.1">
    <property type="nucleotide sequence ID" value="NZ_AP019822.1"/>
</dbReference>
<name>A0A510JC69_9FUSO</name>
<evidence type="ECO:0000313" key="3">
    <source>
        <dbReference type="Proteomes" id="UP000321606"/>
    </source>
</evidence>
<protein>
    <submittedName>
        <fullName evidence="2">CRISPR-associated Cst1 family protein</fullName>
    </submittedName>
</protein>
<dbReference type="Pfam" id="PF09706">
    <property type="entry name" value="Cas_CXXC_CXXC"/>
    <property type="match status" value="1"/>
</dbReference>
<feature type="domain" description="CRISPR-associated protein CXXC-CXXC" evidence="1">
    <location>
        <begin position="238"/>
        <end position="298"/>
    </location>
</feature>
<dbReference type="STRING" id="714315.GCA_000516535_00964"/>
<sequence>MSEKIEIRMSNWLFNAGLLGFYNVLGGKVAEEKGEIEISEDGQSLIFDSGMLENFEYKYFDFFLKRYNKILPYGKILDFEDYIDDFLSGKRENFSLKEVDYVNSQIELVKKSLKSNSYQSTYDFVENNGKEKMLNLEKEIKKVKKPKDNVTSETVEEIKEVFGQLKEVMNFFKKTVKNEDGYEKKYLAAKNIVYLIINNSWNGVSFLNRANAAKDVYEEYKSYFVIPAIEYINKDKSKFKYKCSISNMSMENYKNTLGFLNQTGFDIARKPSHVWNFTNDIAITPLIILILSCIPAGFIYEINKGMFVNANFNFDQLERINNGIANSIFVQEQEEKKINLYRNLLKEFETNTNDTKYEISDIQVVRLENETYRFSLLSKNILYLLHENKDKLDRLLGKYYKDYDKYFNLYDETIRELLNNQNLFSLINKLCYYKISKNKSAYYNGLNMSDLVKINMNYIRRLRKMENNEDKRTELSEKDIEMIRTNAYYFRKDYIGKSGNDKKIGGLLYRLQNALRINDVDMFMDALISAHAYAGKGVHKLFNRALIDDEDFQTLGHAFLIGLLEDGKKDDENKDNKKEGNE</sequence>
<dbReference type="AlphaFoldDB" id="A0A510JC69"/>
<accession>A0A510JC69</accession>
<reference evidence="2 3" key="1">
    <citation type="submission" date="2019-07" db="EMBL/GenBank/DDBJ databases">
        <title>Complete Genome Sequence of Leptotrichia goodfellowii Strain JCM 16774.</title>
        <authorList>
            <person name="Watanabe S."/>
            <person name="Cui L."/>
        </authorList>
    </citation>
    <scope>NUCLEOTIDE SEQUENCE [LARGE SCALE GENOMIC DNA]</scope>
    <source>
        <strain evidence="2 3">JCM16774</strain>
    </source>
</reference>
<evidence type="ECO:0000259" key="1">
    <source>
        <dbReference type="Pfam" id="PF09706"/>
    </source>
</evidence>
<evidence type="ECO:0000313" key="2">
    <source>
        <dbReference type="EMBL" id="BBM36041.1"/>
    </source>
</evidence>
<dbReference type="EMBL" id="AP019822">
    <property type="protein sequence ID" value="BBM36041.1"/>
    <property type="molecule type" value="Genomic_DNA"/>
</dbReference>